<evidence type="ECO:0000256" key="1">
    <source>
        <dbReference type="SAM" id="MobiDB-lite"/>
    </source>
</evidence>
<evidence type="ECO:0000313" key="3">
    <source>
        <dbReference type="Proteomes" id="UP000448292"/>
    </source>
</evidence>
<gene>
    <name evidence="2" type="ORF">DPQ33_13085</name>
</gene>
<name>A0A7M3MCP6_9BACT</name>
<reference evidence="2 3" key="1">
    <citation type="submission" date="2018-06" db="EMBL/GenBank/DDBJ databases">
        <title>Complete genome of Desulfovibrio indonesiensis P37SLT.</title>
        <authorList>
            <person name="Crispim J.S."/>
            <person name="Vidigal P.M.P."/>
            <person name="Silva L.C.F."/>
            <person name="Laguardia C.N."/>
            <person name="Araujo L.C."/>
            <person name="Dias R.S."/>
            <person name="Sousa M.P."/>
            <person name="Paula S.O."/>
            <person name="Silva C."/>
        </authorList>
    </citation>
    <scope>NUCLEOTIDE SEQUENCE [LARGE SCALE GENOMIC DNA]</scope>
    <source>
        <strain evidence="2 3">P37SLT</strain>
    </source>
</reference>
<accession>A0A7M3MCP6</accession>
<dbReference type="RefSeq" id="WP_144303677.1">
    <property type="nucleotide sequence ID" value="NZ_QMIE01000012.1"/>
</dbReference>
<dbReference type="AlphaFoldDB" id="A0A7M3MCP6"/>
<protein>
    <submittedName>
        <fullName evidence="2">Uncharacterized protein</fullName>
    </submittedName>
</protein>
<sequence>MTAPNAPDLVASTLARLPGLTAALAECGDETLAEYSRGFFPPAAAPPIDPLEDFLDAACERAEPLLGADVARALREQLERSPSVLTANHHGLDTLHQSVHSTIAFALPALLVRSDGPRVLPVLACAGVPLGSVTYPRGMVLARKPDLANNANPAKVRIPFFPHALRTCTAGAAPALTAEYFQKALKLCKSMMHEGLLTPSQNAFVCDFITKECMTPDVLLLPGFAEQAVVLNARLWPRLFAQDVRENAPALAYLDMERIVSKILERDLRRNSLVAALLFDPETRSRLLEALDGVAGCWTRKRQERLRGLTEESAFSHDDLRGAGTCFFWMLDATGRQLPMWLEHAPSGPKLTGRTMAGESCCVDFAPGPILQALADHRISPSLFTSYATLAMARGVRCWGGVYQAAYLREMQRGVTHALGGGMNALMIRAARTDAEVDAVPGQHPETREPGETASGRRRAGPAKSPLASRVAETPCGCFLAGLITVFTTFPGPEPLHERMAPSCAADIAAAGGLTREQLEHMAGLTLTQAATAGLLQSYEEITPTPERTDGWYGEMCGYVAETMK</sequence>
<proteinExistence type="predicted"/>
<dbReference type="EMBL" id="QMIE01000012">
    <property type="protein sequence ID" value="TVM16249.1"/>
    <property type="molecule type" value="Genomic_DNA"/>
</dbReference>
<organism evidence="2 3">
    <name type="scientific">Oceanidesulfovibrio indonesiensis</name>
    <dbReference type="NCBI Taxonomy" id="54767"/>
    <lineage>
        <taxon>Bacteria</taxon>
        <taxon>Pseudomonadati</taxon>
        <taxon>Thermodesulfobacteriota</taxon>
        <taxon>Desulfovibrionia</taxon>
        <taxon>Desulfovibrionales</taxon>
        <taxon>Desulfovibrionaceae</taxon>
        <taxon>Oceanidesulfovibrio</taxon>
    </lineage>
</organism>
<evidence type="ECO:0000313" key="2">
    <source>
        <dbReference type="EMBL" id="TVM16249.1"/>
    </source>
</evidence>
<dbReference type="Proteomes" id="UP000448292">
    <property type="component" value="Unassembled WGS sequence"/>
</dbReference>
<keyword evidence="3" id="KW-1185">Reference proteome</keyword>
<feature type="region of interest" description="Disordered" evidence="1">
    <location>
        <begin position="438"/>
        <end position="466"/>
    </location>
</feature>
<comment type="caution">
    <text evidence="2">The sequence shown here is derived from an EMBL/GenBank/DDBJ whole genome shotgun (WGS) entry which is preliminary data.</text>
</comment>
<dbReference type="OrthoDB" id="5410773at2"/>